<dbReference type="EMBL" id="JABWUV010000006">
    <property type="protein sequence ID" value="KAF6348990.1"/>
    <property type="molecule type" value="Genomic_DNA"/>
</dbReference>
<proteinExistence type="predicted"/>
<feature type="region of interest" description="Disordered" evidence="1">
    <location>
        <begin position="79"/>
        <end position="124"/>
    </location>
</feature>
<accession>A0A7J7XI52</accession>
<feature type="compositionally biased region" description="Low complexity" evidence="1">
    <location>
        <begin position="113"/>
        <end position="124"/>
    </location>
</feature>
<keyword evidence="3" id="KW-1185">Reference proteome</keyword>
<evidence type="ECO:0000313" key="3">
    <source>
        <dbReference type="Proteomes" id="UP000527355"/>
    </source>
</evidence>
<dbReference type="AlphaFoldDB" id="A0A7J7XI52"/>
<comment type="caution">
    <text evidence="2">The sequence shown here is derived from an EMBL/GenBank/DDBJ whole genome shotgun (WGS) entry which is preliminary data.</text>
</comment>
<protein>
    <submittedName>
        <fullName evidence="2">Uncharacterized protein</fullName>
    </submittedName>
</protein>
<sequence length="124" mass="12941">MKSLLLGVSVTHRSSSCSCSCCEEIKLTASPSLSVQFVGVKSCRKEERLPAQGLVEETPRRGTPPPLAAAGCGALVPEIQSQTGPESPWPQQCAARPHPLPGSRSDVTSHADLSPLLALSPPGM</sequence>
<gene>
    <name evidence="2" type="ORF">mMyoMyo1_011580</name>
</gene>
<reference evidence="2 3" key="1">
    <citation type="journal article" date="2020" name="Nature">
        <title>Six reference-quality genomes reveal evolution of bat adaptations.</title>
        <authorList>
            <person name="Jebb D."/>
            <person name="Huang Z."/>
            <person name="Pippel M."/>
            <person name="Hughes G.M."/>
            <person name="Lavrichenko K."/>
            <person name="Devanna P."/>
            <person name="Winkler S."/>
            <person name="Jermiin L.S."/>
            <person name="Skirmuntt E.C."/>
            <person name="Katzourakis A."/>
            <person name="Burkitt-Gray L."/>
            <person name="Ray D.A."/>
            <person name="Sullivan K.A.M."/>
            <person name="Roscito J.G."/>
            <person name="Kirilenko B.M."/>
            <person name="Davalos L.M."/>
            <person name="Corthals A.P."/>
            <person name="Power M.L."/>
            <person name="Jones G."/>
            <person name="Ransome R.D."/>
            <person name="Dechmann D.K.N."/>
            <person name="Locatelli A.G."/>
            <person name="Puechmaille S.J."/>
            <person name="Fedrigo O."/>
            <person name="Jarvis E.D."/>
            <person name="Hiller M."/>
            <person name="Vernes S.C."/>
            <person name="Myers E.W."/>
            <person name="Teeling E.C."/>
        </authorList>
    </citation>
    <scope>NUCLEOTIDE SEQUENCE [LARGE SCALE GENOMIC DNA]</scope>
    <source>
        <strain evidence="2">MMyoMyo1</strain>
        <tissue evidence="2">Flight muscle</tissue>
    </source>
</reference>
<dbReference type="Proteomes" id="UP000527355">
    <property type="component" value="Unassembled WGS sequence"/>
</dbReference>
<organism evidence="2 3">
    <name type="scientific">Myotis myotis</name>
    <name type="common">Greater mouse-eared bat</name>
    <name type="synonym">Vespertilio myotis</name>
    <dbReference type="NCBI Taxonomy" id="51298"/>
    <lineage>
        <taxon>Eukaryota</taxon>
        <taxon>Metazoa</taxon>
        <taxon>Chordata</taxon>
        <taxon>Craniata</taxon>
        <taxon>Vertebrata</taxon>
        <taxon>Euteleostomi</taxon>
        <taxon>Mammalia</taxon>
        <taxon>Eutheria</taxon>
        <taxon>Laurasiatheria</taxon>
        <taxon>Chiroptera</taxon>
        <taxon>Yangochiroptera</taxon>
        <taxon>Vespertilionidae</taxon>
        <taxon>Myotis</taxon>
    </lineage>
</organism>
<evidence type="ECO:0000256" key="1">
    <source>
        <dbReference type="SAM" id="MobiDB-lite"/>
    </source>
</evidence>
<evidence type="ECO:0000313" key="2">
    <source>
        <dbReference type="EMBL" id="KAF6348990.1"/>
    </source>
</evidence>
<name>A0A7J7XI52_MYOMY</name>